<dbReference type="OrthoDB" id="1711106at2"/>
<protein>
    <submittedName>
        <fullName evidence="2">ABC transporter permease</fullName>
    </submittedName>
</protein>
<dbReference type="GO" id="GO:0005886">
    <property type="term" value="C:plasma membrane"/>
    <property type="evidence" value="ECO:0007669"/>
    <property type="project" value="UniProtKB-SubCell"/>
</dbReference>
<comment type="caution">
    <text evidence="2">The sequence shown here is derived from an EMBL/GenBank/DDBJ whole genome shotgun (WGS) entry which is preliminary data.</text>
</comment>
<organism evidence="2 3">
    <name type="scientific">Paenibacillus piri</name>
    <dbReference type="NCBI Taxonomy" id="2547395"/>
    <lineage>
        <taxon>Bacteria</taxon>
        <taxon>Bacillati</taxon>
        <taxon>Bacillota</taxon>
        <taxon>Bacilli</taxon>
        <taxon>Bacillales</taxon>
        <taxon>Paenibacillaceae</taxon>
        <taxon>Paenibacillus</taxon>
    </lineage>
</organism>
<dbReference type="Proteomes" id="UP000295636">
    <property type="component" value="Unassembled WGS sequence"/>
</dbReference>
<feature type="transmembrane region" description="Helical" evidence="1">
    <location>
        <begin position="147"/>
        <end position="169"/>
    </location>
</feature>
<evidence type="ECO:0000313" key="3">
    <source>
        <dbReference type="Proteomes" id="UP000295636"/>
    </source>
</evidence>
<gene>
    <name evidence="2" type="ORF">E1757_21620</name>
</gene>
<evidence type="ECO:0000256" key="1">
    <source>
        <dbReference type="SAM" id="Phobius"/>
    </source>
</evidence>
<feature type="transmembrane region" description="Helical" evidence="1">
    <location>
        <begin position="181"/>
        <end position="201"/>
    </location>
</feature>
<keyword evidence="1" id="KW-0812">Transmembrane</keyword>
<name>A0A4R5KKT3_9BACL</name>
<reference evidence="2 3" key="1">
    <citation type="submission" date="2019-03" db="EMBL/GenBank/DDBJ databases">
        <title>This is whole genome sequence of Paenibacillus sp MS74 strain.</title>
        <authorList>
            <person name="Trinh H.N."/>
        </authorList>
    </citation>
    <scope>NUCLEOTIDE SEQUENCE [LARGE SCALE GENOMIC DNA]</scope>
    <source>
        <strain evidence="2 3">MS74</strain>
    </source>
</reference>
<dbReference type="EMBL" id="SMRT01000011">
    <property type="protein sequence ID" value="TDF95137.1"/>
    <property type="molecule type" value="Genomic_DNA"/>
</dbReference>
<evidence type="ECO:0000313" key="2">
    <source>
        <dbReference type="EMBL" id="TDF95137.1"/>
    </source>
</evidence>
<dbReference type="GO" id="GO:0140359">
    <property type="term" value="F:ABC-type transporter activity"/>
    <property type="evidence" value="ECO:0007669"/>
    <property type="project" value="InterPro"/>
</dbReference>
<accession>A0A4R5KKT3</accession>
<feature type="transmembrane region" description="Helical" evidence="1">
    <location>
        <begin position="21"/>
        <end position="42"/>
    </location>
</feature>
<feature type="transmembrane region" description="Helical" evidence="1">
    <location>
        <begin position="221"/>
        <end position="243"/>
    </location>
</feature>
<dbReference type="AlphaFoldDB" id="A0A4R5KKT3"/>
<feature type="transmembrane region" description="Helical" evidence="1">
    <location>
        <begin position="62"/>
        <end position="81"/>
    </location>
</feature>
<dbReference type="PANTHER" id="PTHR37305">
    <property type="entry name" value="INTEGRAL MEMBRANE PROTEIN-RELATED"/>
    <property type="match status" value="1"/>
</dbReference>
<sequence length="248" mass="27352">MHSIRAGYINELMLMLYRKKTAMFFIFSAILPILMAFALNSLQPVLGLVAVSRSFPHQMLDIYTAVWIPLFILFNIGDLFPNEIASRTLKLALLRPNTRFQVYLAKVAALATGIAALLVMLGIVTLICNLFAGSPLGLTETFGIVKAYFAALVAMLALAALFIFVAQFFKTANAFMVFSIVLYAAAKLAPFFSSSIAAFSPASYTNWHMLWLSSTVSAGRLLTGSLFLVSSCILFFSLGYYIFDRKEV</sequence>
<keyword evidence="1" id="KW-1133">Transmembrane helix</keyword>
<keyword evidence="3" id="KW-1185">Reference proteome</keyword>
<proteinExistence type="predicted"/>
<feature type="transmembrane region" description="Helical" evidence="1">
    <location>
        <begin position="102"/>
        <end position="127"/>
    </location>
</feature>
<dbReference type="PANTHER" id="PTHR37305:SF1">
    <property type="entry name" value="MEMBRANE PROTEIN"/>
    <property type="match status" value="1"/>
</dbReference>
<keyword evidence="1" id="KW-0472">Membrane</keyword>
<dbReference type="RefSeq" id="WP_133231998.1">
    <property type="nucleotide sequence ID" value="NZ_SMRT01000011.1"/>
</dbReference>